<dbReference type="InterPro" id="IPR016181">
    <property type="entry name" value="Acyl_CoA_acyltransferase"/>
</dbReference>
<evidence type="ECO:0000313" key="1">
    <source>
        <dbReference type="EMBL" id="QBK91439.1"/>
    </source>
</evidence>
<protein>
    <recommendedName>
        <fullName evidence="2">Glycylpeptide N-tetradecanoyltransferase</fullName>
    </recommendedName>
</protein>
<sequence>MSGYWSDMFIDKNNQCDTFIISKENPIEYDNNNNNIKLYKGIKLEEYEEVSEFISKNNKMSSDNTTLLPVDEIIKLLNFDTVSILMRGKNNRLIGVIISVSLPIMCNKKEIIIHGCTTFLNVHSKLRGHGLCMALIRELISYGYQDNIYCDYHTVPFSIGSNSFRLKAYYRPINLFSCKRLGFIFPDHDNPRKLTKTRLKYRTAFPKNCKIIKVDLNNHNIESSLKYYHTLIKNKKFSFYPDNNLWLKWTKTFPTFVVYIRDVEVGIISMHSIYCLIDKTQEEGVIGTPVICNGDMNIVLPVLLNLAKEEFKYDLVYFHSYGDITEESMIENNCIEADSDMWFSLYNNRIKIKSSDISVPLL</sequence>
<reference evidence="1" key="1">
    <citation type="journal article" date="2019" name="MBio">
        <title>Virus Genomes from Deep Sea Sediments Expand the Ocean Megavirome and Support Independent Origins of Viral Gigantism.</title>
        <authorList>
            <person name="Backstrom D."/>
            <person name="Yutin N."/>
            <person name="Jorgensen S.L."/>
            <person name="Dharamshi J."/>
            <person name="Homa F."/>
            <person name="Zaremba-Niedwiedzka K."/>
            <person name="Spang A."/>
            <person name="Wolf Y.I."/>
            <person name="Koonin E.V."/>
            <person name="Ettema T.J."/>
        </authorList>
    </citation>
    <scope>NUCLEOTIDE SEQUENCE</scope>
</reference>
<gene>
    <name evidence="1" type="ORF">LCPAC302_00590</name>
</gene>
<dbReference type="SUPFAM" id="SSF55729">
    <property type="entry name" value="Acyl-CoA N-acyltransferases (Nat)"/>
    <property type="match status" value="1"/>
</dbReference>
<dbReference type="EMBL" id="MK500537">
    <property type="protein sequence ID" value="QBK91439.1"/>
    <property type="molecule type" value="Genomic_DNA"/>
</dbReference>
<proteinExistence type="predicted"/>
<name>A0A481Z8K1_9VIRU</name>
<organism evidence="1">
    <name type="scientific">Pithovirus LCPAC302</name>
    <dbReference type="NCBI Taxonomy" id="2506593"/>
    <lineage>
        <taxon>Viruses</taxon>
        <taxon>Pithoviruses</taxon>
    </lineage>
</organism>
<dbReference type="Gene3D" id="3.40.630.170">
    <property type="match status" value="1"/>
</dbReference>
<accession>A0A481Z8K1</accession>
<evidence type="ECO:0008006" key="2">
    <source>
        <dbReference type="Google" id="ProtNLM"/>
    </source>
</evidence>